<comment type="caution">
    <text evidence="2">The sequence shown here is derived from an EMBL/GenBank/DDBJ whole genome shotgun (WGS) entry which is preliminary data.</text>
</comment>
<feature type="transmembrane region" description="Helical" evidence="1">
    <location>
        <begin position="214"/>
        <end position="234"/>
    </location>
</feature>
<reference evidence="2 3" key="1">
    <citation type="submission" date="2024-09" db="EMBL/GenBank/DDBJ databases">
        <authorList>
            <person name="Sun Q."/>
            <person name="Mori K."/>
        </authorList>
    </citation>
    <scope>NUCLEOTIDE SEQUENCE [LARGE SCALE GENOMIC DNA]</scope>
    <source>
        <strain evidence="2 3">CECT 8726</strain>
    </source>
</reference>
<feature type="transmembrane region" description="Helical" evidence="1">
    <location>
        <begin position="166"/>
        <end position="182"/>
    </location>
</feature>
<evidence type="ECO:0000256" key="1">
    <source>
        <dbReference type="SAM" id="Phobius"/>
    </source>
</evidence>
<evidence type="ECO:0000313" key="3">
    <source>
        <dbReference type="Proteomes" id="UP001589683"/>
    </source>
</evidence>
<name>A0ABV5JDC3_9RHOB</name>
<evidence type="ECO:0000313" key="2">
    <source>
        <dbReference type="EMBL" id="MFB9231125.1"/>
    </source>
</evidence>
<feature type="transmembrane region" description="Helical" evidence="1">
    <location>
        <begin position="104"/>
        <end position="124"/>
    </location>
</feature>
<dbReference type="Proteomes" id="UP001589683">
    <property type="component" value="Unassembled WGS sequence"/>
</dbReference>
<keyword evidence="1" id="KW-0812">Transmembrane</keyword>
<keyword evidence="3" id="KW-1185">Reference proteome</keyword>
<proteinExistence type="predicted"/>
<feature type="transmembrane region" description="Helical" evidence="1">
    <location>
        <begin position="47"/>
        <end position="70"/>
    </location>
</feature>
<dbReference type="RefSeq" id="WP_213890774.1">
    <property type="nucleotide sequence ID" value="NZ_JAGFNU010000014.1"/>
</dbReference>
<feature type="transmembrane region" description="Helical" evidence="1">
    <location>
        <begin position="136"/>
        <end position="160"/>
    </location>
</feature>
<accession>A0ABV5JDC3</accession>
<gene>
    <name evidence="2" type="ORF">ACFFUT_04900</name>
</gene>
<dbReference type="EMBL" id="JBHMEA010000015">
    <property type="protein sequence ID" value="MFB9231125.1"/>
    <property type="molecule type" value="Genomic_DNA"/>
</dbReference>
<organism evidence="2 3">
    <name type="scientific">Pseudohalocynthiibacter aestuariivivens</name>
    <dbReference type="NCBI Taxonomy" id="1591409"/>
    <lineage>
        <taxon>Bacteria</taxon>
        <taxon>Pseudomonadati</taxon>
        <taxon>Pseudomonadota</taxon>
        <taxon>Alphaproteobacteria</taxon>
        <taxon>Rhodobacterales</taxon>
        <taxon>Paracoccaceae</taxon>
        <taxon>Pseudohalocynthiibacter</taxon>
    </lineage>
</organism>
<keyword evidence="1" id="KW-0472">Membrane</keyword>
<sequence length="241" mass="25965">MTTLKASLTLFAALAFIAAPLFLIPGFGGFDPNRYPIPQINPPIQPAGYAFSIWGFIYTWLLAMATYGIIGRRTDAEWDNTRTPLILSLAIGASWLSVARVSPLWATILIWIMLITALIALFRTPTKDRWWLEGPVALYAGWLSAASFVSIALLGAGYGFLTDMTGWAWICLSAGVIFAAAIQTSLARAPEYAAGVVWALVAIAVTNWSRDTGITIAALLGCVVMIVLGVKALLGQRSLAR</sequence>
<evidence type="ECO:0008006" key="4">
    <source>
        <dbReference type="Google" id="ProtNLM"/>
    </source>
</evidence>
<keyword evidence="1" id="KW-1133">Transmembrane helix</keyword>
<protein>
    <recommendedName>
        <fullName evidence="4">Tryptophan-rich sensory protein</fullName>
    </recommendedName>
</protein>